<evidence type="ECO:0000259" key="6">
    <source>
        <dbReference type="PROSITE" id="PS50048"/>
    </source>
</evidence>
<name>A0A507QJ58_MONPU</name>
<keyword evidence="5" id="KW-0539">Nucleus</keyword>
<dbReference type="GO" id="GO:0000981">
    <property type="term" value="F:DNA-binding transcription factor activity, RNA polymerase II-specific"/>
    <property type="evidence" value="ECO:0007669"/>
    <property type="project" value="InterPro"/>
</dbReference>
<evidence type="ECO:0000256" key="1">
    <source>
        <dbReference type="ARBA" id="ARBA00004123"/>
    </source>
</evidence>
<gene>
    <name evidence="7" type="ORF">MPDQ_003249</name>
</gene>
<evidence type="ECO:0000313" key="7">
    <source>
        <dbReference type="EMBL" id="TQB68526.1"/>
    </source>
</evidence>
<reference evidence="7 8" key="1">
    <citation type="submission" date="2019-06" db="EMBL/GenBank/DDBJ databases">
        <title>Wine fermentation using esterase from Monascus purpureus.</title>
        <authorList>
            <person name="Geng C."/>
            <person name="Zhang Y."/>
        </authorList>
    </citation>
    <scope>NUCLEOTIDE SEQUENCE [LARGE SCALE GENOMIC DNA]</scope>
    <source>
        <strain evidence="7">HQ1</strain>
    </source>
</reference>
<dbReference type="Gene3D" id="4.10.240.10">
    <property type="entry name" value="Zn(2)-C6 fungal-type DNA-binding domain"/>
    <property type="match status" value="1"/>
</dbReference>
<dbReference type="SMART" id="SM00066">
    <property type="entry name" value="GAL4"/>
    <property type="match status" value="1"/>
</dbReference>
<organism evidence="7 8">
    <name type="scientific">Monascus purpureus</name>
    <name type="common">Red mold</name>
    <name type="synonym">Monascus anka</name>
    <dbReference type="NCBI Taxonomy" id="5098"/>
    <lineage>
        <taxon>Eukaryota</taxon>
        <taxon>Fungi</taxon>
        <taxon>Dikarya</taxon>
        <taxon>Ascomycota</taxon>
        <taxon>Pezizomycotina</taxon>
        <taxon>Eurotiomycetes</taxon>
        <taxon>Eurotiomycetidae</taxon>
        <taxon>Eurotiales</taxon>
        <taxon>Aspergillaceae</taxon>
        <taxon>Monascus</taxon>
    </lineage>
</organism>
<dbReference type="CDD" id="cd00067">
    <property type="entry name" value="GAL4"/>
    <property type="match status" value="1"/>
</dbReference>
<comment type="subcellular location">
    <subcellularLocation>
        <location evidence="1">Nucleus</location>
    </subcellularLocation>
</comment>
<dbReference type="CDD" id="cd12148">
    <property type="entry name" value="fungal_TF_MHR"/>
    <property type="match status" value="1"/>
</dbReference>
<dbReference type="AlphaFoldDB" id="A0A507QJ58"/>
<keyword evidence="8" id="KW-1185">Reference proteome</keyword>
<evidence type="ECO:0000256" key="5">
    <source>
        <dbReference type="ARBA" id="ARBA00023242"/>
    </source>
</evidence>
<dbReference type="InterPro" id="IPR036864">
    <property type="entry name" value="Zn2-C6_fun-type_DNA-bd_sf"/>
</dbReference>
<dbReference type="PROSITE" id="PS50048">
    <property type="entry name" value="ZN2_CY6_FUNGAL_2"/>
    <property type="match status" value="1"/>
</dbReference>
<dbReference type="InterPro" id="IPR001138">
    <property type="entry name" value="Zn2Cys6_DnaBD"/>
</dbReference>
<dbReference type="PROSITE" id="PS00463">
    <property type="entry name" value="ZN2_CY6_FUNGAL_1"/>
    <property type="match status" value="1"/>
</dbReference>
<dbReference type="SUPFAM" id="SSF57701">
    <property type="entry name" value="Zn2/Cys6 DNA-binding domain"/>
    <property type="match status" value="1"/>
</dbReference>
<dbReference type="Proteomes" id="UP000319663">
    <property type="component" value="Unassembled WGS sequence"/>
</dbReference>
<dbReference type="InterPro" id="IPR050613">
    <property type="entry name" value="Sec_Metabolite_Reg"/>
</dbReference>
<dbReference type="GO" id="GO:0003677">
    <property type="term" value="F:DNA binding"/>
    <property type="evidence" value="ECO:0007669"/>
    <property type="project" value="UniProtKB-KW"/>
</dbReference>
<dbReference type="Pfam" id="PF00172">
    <property type="entry name" value="Zn_clus"/>
    <property type="match status" value="1"/>
</dbReference>
<keyword evidence="4" id="KW-0804">Transcription</keyword>
<dbReference type="GO" id="GO:0008270">
    <property type="term" value="F:zinc ion binding"/>
    <property type="evidence" value="ECO:0007669"/>
    <property type="project" value="InterPro"/>
</dbReference>
<comment type="caution">
    <text evidence="7">The sequence shown here is derived from an EMBL/GenBank/DDBJ whole genome shotgun (WGS) entry which is preliminary data.</text>
</comment>
<evidence type="ECO:0000313" key="8">
    <source>
        <dbReference type="Proteomes" id="UP000319663"/>
    </source>
</evidence>
<sequence>MATYQQPLERPVLSDPGKCTLNVEIRLLSGTLPSPISLPEVDWTHMSTSSDSTKRPAREIRTRVASCEPCRLSKLACDHRRPACSRCVNRDITSQCVYRKNPFKRGRPIVLSNQSHRLQPAVVTALPPAGPVSTFQMKPYPNPGYQGSSSLKTVLDNLGDHLAVRIDPSGSTPGGQHSSRDAVLRADSSKMVDEGVQLLDTFLNYLADDCFRQIFSETKGTALESHLGAFLIFPFFGSLVNEVDLIRRSQNRQASLYALSQRIFEKANQPVEIHESFTLQDFSAQYTGQNLRWETVGLIITLAGIASTEIRVPHAVCKTDEERQVLRTSLVHLSNKCIAFCDSLDTLNDVSMIFLFESFLLASAFYGDQSFKAWRRLNHASSALFADGLHETFKERQHQPFFLTQLRQRIFARIYETDISFAVFLGRPPRMSKRFCFTNMPLDIEEDTYHLAGEALDKALSQLDQSGWNTLGQVRKSAVIRWSLITAMIQEDTLETLLGRSVSNVAHRISELRRKIEHAWNDLPSFLTMPTQDLWVKGRPCDEVDTLHQIRLLYLHTSFLVEWTASRHGLYHAGSLFASASELLAWVNEALVRREQLSSLGLISLAWRVSSCALPAAGALAWYLLQPPSRDGFKQLDPSSRRHSIENLSVLIAHMGILHDPGDGNYQLFFQAKTALQSAMDSILNPPDPSQPENSLDMLSTAALSPDLMFSDYLGLGVDSWIGLPDRGSFMRLDDNMPY</sequence>
<dbReference type="PANTHER" id="PTHR31001">
    <property type="entry name" value="UNCHARACTERIZED TRANSCRIPTIONAL REGULATORY PROTEIN"/>
    <property type="match status" value="1"/>
</dbReference>
<keyword evidence="2" id="KW-0805">Transcription regulation</keyword>
<dbReference type="PANTHER" id="PTHR31001:SF40">
    <property type="entry name" value="ZN(II)2CYS6 TRANSCRIPTION FACTOR (EUROFUNG)"/>
    <property type="match status" value="1"/>
</dbReference>
<evidence type="ECO:0000256" key="4">
    <source>
        <dbReference type="ARBA" id="ARBA00023163"/>
    </source>
</evidence>
<dbReference type="EMBL" id="VIFY01000209">
    <property type="protein sequence ID" value="TQB68526.1"/>
    <property type="molecule type" value="Genomic_DNA"/>
</dbReference>
<keyword evidence="3" id="KW-0238">DNA-binding</keyword>
<evidence type="ECO:0000256" key="3">
    <source>
        <dbReference type="ARBA" id="ARBA00023125"/>
    </source>
</evidence>
<feature type="domain" description="Zn(2)-C6 fungal-type" evidence="6">
    <location>
        <begin position="66"/>
        <end position="98"/>
    </location>
</feature>
<accession>A0A507QJ58</accession>
<protein>
    <recommendedName>
        <fullName evidence="6">Zn(2)-C6 fungal-type domain-containing protein</fullName>
    </recommendedName>
</protein>
<evidence type="ECO:0000256" key="2">
    <source>
        <dbReference type="ARBA" id="ARBA00023015"/>
    </source>
</evidence>
<dbReference type="GO" id="GO:0005634">
    <property type="term" value="C:nucleus"/>
    <property type="evidence" value="ECO:0007669"/>
    <property type="project" value="UniProtKB-SubCell"/>
</dbReference>
<dbReference type="STRING" id="5098.A0A507QJ58"/>
<proteinExistence type="predicted"/>